<dbReference type="Proteomes" id="UP000634579">
    <property type="component" value="Unassembled WGS sequence"/>
</dbReference>
<dbReference type="SUPFAM" id="SSF63829">
    <property type="entry name" value="Calcium-dependent phosphotriesterase"/>
    <property type="match status" value="1"/>
</dbReference>
<dbReference type="PANTHER" id="PTHR47572">
    <property type="entry name" value="LIPOPROTEIN-RELATED"/>
    <property type="match status" value="1"/>
</dbReference>
<comment type="caution">
    <text evidence="5">The sequence shown here is derived from an EMBL/GenBank/DDBJ whole genome shotgun (WGS) entry which is preliminary data.</text>
</comment>
<dbReference type="Gene3D" id="2.120.10.30">
    <property type="entry name" value="TolB, C-terminal domain"/>
    <property type="match status" value="1"/>
</dbReference>
<accession>A0A8I0SL69</accession>
<keyword evidence="2" id="KW-0378">Hydrolase</keyword>
<dbReference type="Pfam" id="PF08450">
    <property type="entry name" value="SGL"/>
    <property type="match status" value="1"/>
</dbReference>
<gene>
    <name evidence="5" type="ORF">ITJ42_15415</name>
</gene>
<feature type="domain" description="SMP-30/Gluconolactonase/LRE-like region" evidence="4">
    <location>
        <begin position="47"/>
        <end position="279"/>
    </location>
</feature>
<dbReference type="InterPro" id="IPR011042">
    <property type="entry name" value="6-blade_b-propeller_TolB-like"/>
</dbReference>
<reference evidence="5 6" key="1">
    <citation type="submission" date="2020-10" db="EMBL/GenBank/DDBJ databases">
        <title>Draft genome sequences of plant-associated actinobacteria.</title>
        <authorList>
            <person name="Tarlachkov S.V."/>
            <person name="Starodumova I.P."/>
            <person name="Dorofeeva L.V."/>
            <person name="Prisyazhnaya N.V."/>
            <person name="Roubtsova T.V."/>
            <person name="Chizhov V.N."/>
            <person name="Nadler S.A."/>
            <person name="Subbotin S.A."/>
            <person name="Evtushenko L.I."/>
        </authorList>
    </citation>
    <scope>NUCLEOTIDE SEQUENCE [LARGE SCALE GENOMIC DNA]</scope>
    <source>
        <strain evidence="5 6">VKM Ac-2886</strain>
    </source>
</reference>
<feature type="region of interest" description="Disordered" evidence="3">
    <location>
        <begin position="1"/>
        <end position="25"/>
    </location>
</feature>
<evidence type="ECO:0000259" key="4">
    <source>
        <dbReference type="Pfam" id="PF08450"/>
    </source>
</evidence>
<evidence type="ECO:0000256" key="1">
    <source>
        <dbReference type="ARBA" id="ARBA00008853"/>
    </source>
</evidence>
<name>A0A8I0SL69_9MICO</name>
<evidence type="ECO:0000313" key="6">
    <source>
        <dbReference type="Proteomes" id="UP000634579"/>
    </source>
</evidence>
<dbReference type="GO" id="GO:0016787">
    <property type="term" value="F:hydrolase activity"/>
    <property type="evidence" value="ECO:0007669"/>
    <property type="project" value="UniProtKB-KW"/>
</dbReference>
<proteinExistence type="inferred from homology"/>
<evidence type="ECO:0000256" key="2">
    <source>
        <dbReference type="ARBA" id="ARBA00022801"/>
    </source>
</evidence>
<keyword evidence="6" id="KW-1185">Reference proteome</keyword>
<dbReference type="PANTHER" id="PTHR47572:SF4">
    <property type="entry name" value="LACTONASE DRP35"/>
    <property type="match status" value="1"/>
</dbReference>
<dbReference type="EMBL" id="JADKRP010000005">
    <property type="protein sequence ID" value="MBF4632607.1"/>
    <property type="molecule type" value="Genomic_DNA"/>
</dbReference>
<evidence type="ECO:0000313" key="5">
    <source>
        <dbReference type="EMBL" id="MBF4632607.1"/>
    </source>
</evidence>
<comment type="similarity">
    <text evidence="1">Belongs to the SMP-30/CGR1 family.</text>
</comment>
<dbReference type="InterPro" id="IPR013658">
    <property type="entry name" value="SGL"/>
</dbReference>
<protein>
    <submittedName>
        <fullName evidence="5">SMP-30/gluconolactonase/LRE family protein</fullName>
    </submittedName>
</protein>
<organism evidence="5 6">
    <name type="scientific">Clavibacter phaseoli</name>
    <dbReference type="NCBI Taxonomy" id="1734031"/>
    <lineage>
        <taxon>Bacteria</taxon>
        <taxon>Bacillati</taxon>
        <taxon>Actinomycetota</taxon>
        <taxon>Actinomycetes</taxon>
        <taxon>Micrococcales</taxon>
        <taxon>Microbacteriaceae</taxon>
        <taxon>Clavibacter</taxon>
    </lineage>
</organism>
<feature type="compositionally biased region" description="Polar residues" evidence="3">
    <location>
        <begin position="1"/>
        <end position="11"/>
    </location>
</feature>
<sequence length="328" mass="33859">MVSACTTTTSTLEDDAPAPAPSGTAQTAERLVQVVDARGPAGGVLLEGPTFAPDGRLYVVDVMAPAGEPKVLRVDTEGEDVEAVYTDDASAFTSAQFSPLDGRLYLTDIAGGSITSITPDGDDPRTFFTGDVDGQRLSADDIAFDEDGNLFVSDFTAFPGVPVEAAASGGRVVRIDGRTAEASVLAKGLASPNGISFTEDWSGLWVSQYAANRVDLLGLDEGRTAMTSLHPGVYVSAGSAQIDSNAVDADGNLYQAFEGAPRLDVHAPDGRVISTVAIPEGEEGLSSATNLAIRYGTTEGYMTVSGPAGGFVYRFDALGEGTRQSNGG</sequence>
<evidence type="ECO:0000256" key="3">
    <source>
        <dbReference type="SAM" id="MobiDB-lite"/>
    </source>
</evidence>
<dbReference type="InterPro" id="IPR051262">
    <property type="entry name" value="SMP-30/CGR1_Lactonase"/>
</dbReference>
<dbReference type="AlphaFoldDB" id="A0A8I0SL69"/>